<dbReference type="EMBL" id="CP110636">
    <property type="protein sequence ID" value="UZJ29486.1"/>
    <property type="molecule type" value="Genomic_DNA"/>
</dbReference>
<dbReference type="Pfam" id="PF00425">
    <property type="entry name" value="Chorismate_bind"/>
    <property type="match status" value="1"/>
</dbReference>
<dbReference type="InterPro" id="IPR005801">
    <property type="entry name" value="ADC_synthase"/>
</dbReference>
<dbReference type="InterPro" id="IPR015890">
    <property type="entry name" value="Chorismate_C"/>
</dbReference>
<gene>
    <name evidence="2" type="ORF">OJ254_02060</name>
</gene>
<evidence type="ECO:0000313" key="3">
    <source>
        <dbReference type="Proteomes" id="UP001164959"/>
    </source>
</evidence>
<evidence type="ECO:0000259" key="1">
    <source>
        <dbReference type="Pfam" id="PF00425"/>
    </source>
</evidence>
<keyword evidence="3" id="KW-1185">Reference proteome</keyword>
<evidence type="ECO:0000313" key="2">
    <source>
        <dbReference type="EMBL" id="UZJ29486.1"/>
    </source>
</evidence>
<dbReference type="PANTHER" id="PTHR11236:SF18">
    <property type="entry name" value="AMINODEOXYCHORISMATE SYNTHASE"/>
    <property type="match status" value="1"/>
</dbReference>
<dbReference type="PANTHER" id="PTHR11236">
    <property type="entry name" value="AMINOBENZOATE/ANTHRANILATE SYNTHASE"/>
    <property type="match status" value="1"/>
</dbReference>
<dbReference type="Gene3D" id="3.60.120.10">
    <property type="entry name" value="Anthranilate synthase"/>
    <property type="match status" value="1"/>
</dbReference>
<dbReference type="InterPro" id="IPR019999">
    <property type="entry name" value="Anth_synth_I-like"/>
</dbReference>
<proteinExistence type="predicted"/>
<feature type="domain" description="Chorismate-utilising enzyme C-terminal" evidence="1">
    <location>
        <begin position="97"/>
        <end position="153"/>
    </location>
</feature>
<dbReference type="SUPFAM" id="SSF56322">
    <property type="entry name" value="ADC synthase"/>
    <property type="match status" value="1"/>
</dbReference>
<protein>
    <submittedName>
        <fullName evidence="2">Chorismate-binding protein</fullName>
    </submittedName>
</protein>
<organism evidence="2 3">
    <name type="scientific">Streptomyces endophytica</name>
    <dbReference type="NCBI Taxonomy" id="2991496"/>
    <lineage>
        <taxon>Bacteria</taxon>
        <taxon>Bacillati</taxon>
        <taxon>Actinomycetota</taxon>
        <taxon>Actinomycetes</taxon>
        <taxon>Kitasatosporales</taxon>
        <taxon>Streptomycetaceae</taxon>
        <taxon>Streptomyces</taxon>
    </lineage>
</organism>
<accession>A0ABY6P6T3</accession>
<name>A0ABY6P6T3_9ACTN</name>
<dbReference type="Proteomes" id="UP001164959">
    <property type="component" value="Chromosome"/>
</dbReference>
<sequence length="157" mass="17169">MGRLPRYELKAQCGGERAHRSTEPDATMVFADRAVVLDHLHGTTYLLALAEDGDTDAARTWLADTARRITALAGRTPPRRPPRSHCVTCGCGTTGPRYLRLIEECQEEIAAGETYEVCLTNMAEADGDLDPWDAYRTLRRVSPAPFGALLAFGGTAY</sequence>
<reference evidence="2" key="1">
    <citation type="submission" date="2022-11" db="EMBL/GenBank/DDBJ databases">
        <title>Identification and genomic analyses of a novel endophytic actinobacterium Streptomyces endophytica sp. nov. with potential for biocontrol of Yam anthracnose.</title>
        <authorList>
            <person name="Huang X."/>
        </authorList>
    </citation>
    <scope>NUCLEOTIDE SEQUENCE</scope>
    <source>
        <strain evidence="2">HNM0140</strain>
    </source>
</reference>